<comment type="caution">
    <text evidence="1">The sequence shown here is derived from an EMBL/GenBank/DDBJ whole genome shotgun (WGS) entry which is preliminary data.</text>
</comment>
<dbReference type="OrthoDB" id="91657at2"/>
<protein>
    <submittedName>
        <fullName evidence="1">Uncharacterized protein</fullName>
    </submittedName>
</protein>
<accession>A0A0X3Y1X5</accession>
<name>A0A0X3Y1X5_FUSNC</name>
<dbReference type="Proteomes" id="UP000054800">
    <property type="component" value="Unassembled WGS sequence"/>
</dbReference>
<dbReference type="RefSeq" id="WP_059222751.1">
    <property type="nucleotide sequence ID" value="NZ_LMVH01000001.1"/>
</dbReference>
<organism evidence="1 2">
    <name type="scientific">Fusobacterium nucleatum subsp. nucleatum</name>
    <dbReference type="NCBI Taxonomy" id="76856"/>
    <lineage>
        <taxon>Bacteria</taxon>
        <taxon>Fusobacteriati</taxon>
        <taxon>Fusobacteriota</taxon>
        <taxon>Fusobacteriia</taxon>
        <taxon>Fusobacteriales</taxon>
        <taxon>Fusobacteriaceae</taxon>
        <taxon>Fusobacterium</taxon>
    </lineage>
</organism>
<reference evidence="1 2" key="1">
    <citation type="submission" date="2015-10" db="EMBL/GenBank/DDBJ databases">
        <authorList>
            <person name="Gilbert D.G."/>
        </authorList>
    </citation>
    <scope>NUCLEOTIDE SEQUENCE [LARGE SCALE GENOMIC DNA]</scope>
    <source>
        <strain evidence="1 2">ChDC F311</strain>
    </source>
</reference>
<sequence length="269" mass="31992">MFYIYTKEKIAKVKFSVNLTAKEVKEFMGNNLFLDYPELNKDDYIVVESNEVFKHPTYDSITNTIREMTRNELIEEDIEISLAPGEYIENKKLKSIPQPSSYHTWNSSTHHWDIDMKEVKRTFRHKFQHILIEKIFGSYEYKGNIFQMRDYDEINFIRVRMALDIASETTDIEILKEALYDLEITITPEMEENLKNAMKAGKLKDFLKTLNTKWRLQDNSVIDITLGDTNLLYLKWILKFITGQNKYTKITLEIEKAKTVEDLEKIKWE</sequence>
<gene>
    <name evidence="1" type="ORF">RO03_05635</name>
</gene>
<dbReference type="EMBL" id="LMVH01000001">
    <property type="protein sequence ID" value="KUL99010.1"/>
    <property type="molecule type" value="Genomic_DNA"/>
</dbReference>
<dbReference type="AlphaFoldDB" id="A0A0X3Y1X5"/>
<evidence type="ECO:0000313" key="2">
    <source>
        <dbReference type="Proteomes" id="UP000054800"/>
    </source>
</evidence>
<evidence type="ECO:0000313" key="1">
    <source>
        <dbReference type="EMBL" id="KUL99010.1"/>
    </source>
</evidence>
<proteinExistence type="predicted"/>